<accession>A0ABT4RCX0</accession>
<protein>
    <submittedName>
        <fullName evidence="1">Uncharacterized protein</fullName>
    </submittedName>
</protein>
<dbReference type="EMBL" id="JAPCID010000003">
    <property type="protein sequence ID" value="MDA0136384.1"/>
    <property type="molecule type" value="Genomic_DNA"/>
</dbReference>
<keyword evidence="2" id="KW-1185">Reference proteome</keyword>
<proteinExistence type="predicted"/>
<comment type="caution">
    <text evidence="1">The sequence shown here is derived from an EMBL/GenBank/DDBJ whole genome shotgun (WGS) entry which is preliminary data.</text>
</comment>
<organism evidence="1 2">
    <name type="scientific">Solirubrobacter deserti</name>
    <dbReference type="NCBI Taxonomy" id="2282478"/>
    <lineage>
        <taxon>Bacteria</taxon>
        <taxon>Bacillati</taxon>
        <taxon>Actinomycetota</taxon>
        <taxon>Thermoleophilia</taxon>
        <taxon>Solirubrobacterales</taxon>
        <taxon>Solirubrobacteraceae</taxon>
        <taxon>Solirubrobacter</taxon>
    </lineage>
</organism>
<dbReference type="RefSeq" id="WP_202955463.1">
    <property type="nucleotide sequence ID" value="NZ_JAPCID010000003.1"/>
</dbReference>
<reference evidence="1" key="1">
    <citation type="submission" date="2022-10" db="EMBL/GenBank/DDBJ databases">
        <title>The WGS of Solirubrobacter sp. CPCC 204708.</title>
        <authorList>
            <person name="Jiang Z."/>
        </authorList>
    </citation>
    <scope>NUCLEOTIDE SEQUENCE</scope>
    <source>
        <strain evidence="1">CPCC 204708</strain>
    </source>
</reference>
<dbReference type="Proteomes" id="UP001147700">
    <property type="component" value="Unassembled WGS sequence"/>
</dbReference>
<gene>
    <name evidence="1" type="ORF">OJ962_02670</name>
</gene>
<evidence type="ECO:0000313" key="1">
    <source>
        <dbReference type="EMBL" id="MDA0136384.1"/>
    </source>
</evidence>
<evidence type="ECO:0000313" key="2">
    <source>
        <dbReference type="Proteomes" id="UP001147700"/>
    </source>
</evidence>
<name>A0ABT4RCX0_9ACTN</name>
<sequence length="162" mass="17811">MHDISPQDRVTLLKDGITVLTVESDARGMHVCVSGRDEERVRKRVGEVLGDAVHVWVAGDTPRQLRPRACVGYLEREPGMLQLRYVVQGAQHVDAISLAEDDETVVVFGTVCMSVAGEDGEPIDCPAYLELQRPLQERTVIDGVSGAVVPYRNIYEGIEEPA</sequence>